<feature type="domain" description="4'-phosphopantetheinyl transferase N-terminal" evidence="4">
    <location>
        <begin position="20"/>
        <end position="78"/>
    </location>
</feature>
<dbReference type="InterPro" id="IPR037143">
    <property type="entry name" value="4-PPantetheinyl_Trfase_dom_sf"/>
</dbReference>
<dbReference type="GO" id="GO:0005829">
    <property type="term" value="C:cytosol"/>
    <property type="evidence" value="ECO:0007669"/>
    <property type="project" value="TreeGrafter"/>
</dbReference>
<dbReference type="Pfam" id="PF17837">
    <property type="entry name" value="4PPT_N"/>
    <property type="match status" value="1"/>
</dbReference>
<evidence type="ECO:0000259" key="3">
    <source>
        <dbReference type="Pfam" id="PF01648"/>
    </source>
</evidence>
<comment type="similarity">
    <text evidence="1">Belongs to the P-Pant transferase superfamily. Gsp/Sfp/HetI/AcpT family.</text>
</comment>
<dbReference type="AlphaFoldDB" id="A0A7X8SLA6"/>
<protein>
    <submittedName>
        <fullName evidence="5">4'-phosphopantetheinyl transferase superfamily protein</fullName>
    </submittedName>
</protein>
<organism evidence="5 6">
    <name type="scientific">Flammeovirga agarivorans</name>
    <dbReference type="NCBI Taxonomy" id="2726742"/>
    <lineage>
        <taxon>Bacteria</taxon>
        <taxon>Pseudomonadati</taxon>
        <taxon>Bacteroidota</taxon>
        <taxon>Cytophagia</taxon>
        <taxon>Cytophagales</taxon>
        <taxon>Flammeovirgaceae</taxon>
        <taxon>Flammeovirga</taxon>
    </lineage>
</organism>
<dbReference type="InterPro" id="IPR008278">
    <property type="entry name" value="4-PPantetheinyl_Trfase_dom"/>
</dbReference>
<evidence type="ECO:0000313" key="5">
    <source>
        <dbReference type="EMBL" id="NLR92230.1"/>
    </source>
</evidence>
<dbReference type="PANTHER" id="PTHR12215">
    <property type="entry name" value="PHOSPHOPANTETHEINE TRANSFERASE"/>
    <property type="match status" value="1"/>
</dbReference>
<reference evidence="5 6" key="1">
    <citation type="submission" date="2020-04" db="EMBL/GenBank/DDBJ databases">
        <title>Flammeovirga sp. SR4, a novel species isolated from seawater.</title>
        <authorList>
            <person name="Wang X."/>
        </authorList>
    </citation>
    <scope>NUCLEOTIDE SEQUENCE [LARGE SCALE GENOMIC DNA]</scope>
    <source>
        <strain evidence="5 6">SR4</strain>
    </source>
</reference>
<dbReference type="GO" id="GO:0000287">
    <property type="term" value="F:magnesium ion binding"/>
    <property type="evidence" value="ECO:0007669"/>
    <property type="project" value="InterPro"/>
</dbReference>
<evidence type="ECO:0000313" key="6">
    <source>
        <dbReference type="Proteomes" id="UP000585050"/>
    </source>
</evidence>
<dbReference type="GO" id="GO:0019878">
    <property type="term" value="P:lysine biosynthetic process via aminoadipic acid"/>
    <property type="evidence" value="ECO:0007669"/>
    <property type="project" value="TreeGrafter"/>
</dbReference>
<gene>
    <name evidence="5" type="ORF">HGP29_13465</name>
</gene>
<dbReference type="RefSeq" id="WP_168882949.1">
    <property type="nucleotide sequence ID" value="NZ_JABAIL010000004.1"/>
</dbReference>
<name>A0A7X8SLA6_9BACT</name>
<comment type="caution">
    <text evidence="5">The sequence shown here is derived from an EMBL/GenBank/DDBJ whole genome shotgun (WGS) entry which is preliminary data.</text>
</comment>
<dbReference type="EMBL" id="JABAIL010000004">
    <property type="protein sequence ID" value="NLR92230.1"/>
    <property type="molecule type" value="Genomic_DNA"/>
</dbReference>
<feature type="domain" description="4'-phosphopantetheinyl transferase" evidence="3">
    <location>
        <begin position="85"/>
        <end position="146"/>
    </location>
</feature>
<evidence type="ECO:0000256" key="2">
    <source>
        <dbReference type="ARBA" id="ARBA00022679"/>
    </source>
</evidence>
<evidence type="ECO:0000256" key="1">
    <source>
        <dbReference type="ARBA" id="ARBA00010990"/>
    </source>
</evidence>
<keyword evidence="2 5" id="KW-0808">Transferase</keyword>
<dbReference type="InterPro" id="IPR041354">
    <property type="entry name" value="4PPT_N"/>
</dbReference>
<dbReference type="SUPFAM" id="SSF56214">
    <property type="entry name" value="4'-phosphopantetheinyl transferase"/>
    <property type="match status" value="2"/>
</dbReference>
<dbReference type="GO" id="GO:0008897">
    <property type="term" value="F:holo-[acyl-carrier-protein] synthase activity"/>
    <property type="evidence" value="ECO:0007669"/>
    <property type="project" value="InterPro"/>
</dbReference>
<evidence type="ECO:0000259" key="4">
    <source>
        <dbReference type="Pfam" id="PF17837"/>
    </source>
</evidence>
<accession>A0A7X8SLA6</accession>
<dbReference type="Pfam" id="PF01648">
    <property type="entry name" value="ACPS"/>
    <property type="match status" value="1"/>
</dbReference>
<dbReference type="PANTHER" id="PTHR12215:SF10">
    <property type="entry name" value="L-AMINOADIPATE-SEMIALDEHYDE DEHYDROGENASE-PHOSPHOPANTETHEINYL TRANSFERASE"/>
    <property type="match status" value="1"/>
</dbReference>
<dbReference type="InterPro" id="IPR050559">
    <property type="entry name" value="P-Pant_transferase_sf"/>
</dbReference>
<proteinExistence type="inferred from homology"/>
<sequence>MELLDLAKEEASTFAHIKNDKVRRQSISGRAALTHLLGQLDLEYHGIHKNENGKPFLVNSEYSISISHSRHFACAMISLIPKDFIGIDIEMVTPKVLRLISRFANPDELKFAQSTIDGNPQNATVIWTLKEAAYKAFGQLNIEFKSQIKSLFGLNNEIEGIEINTVQGKAHQYSSKIYLHEDFVVSITYQ</sequence>
<dbReference type="Gene3D" id="3.90.470.20">
    <property type="entry name" value="4'-phosphopantetheinyl transferase domain"/>
    <property type="match status" value="2"/>
</dbReference>
<keyword evidence="6" id="KW-1185">Reference proteome</keyword>
<dbReference type="Proteomes" id="UP000585050">
    <property type="component" value="Unassembled WGS sequence"/>
</dbReference>